<organism evidence="1 2">
    <name type="scientific">Larinioides sclopetarius</name>
    <dbReference type="NCBI Taxonomy" id="280406"/>
    <lineage>
        <taxon>Eukaryota</taxon>
        <taxon>Metazoa</taxon>
        <taxon>Ecdysozoa</taxon>
        <taxon>Arthropoda</taxon>
        <taxon>Chelicerata</taxon>
        <taxon>Arachnida</taxon>
        <taxon>Araneae</taxon>
        <taxon>Araneomorphae</taxon>
        <taxon>Entelegynae</taxon>
        <taxon>Araneoidea</taxon>
        <taxon>Araneidae</taxon>
        <taxon>Larinioides</taxon>
    </lineage>
</organism>
<comment type="caution">
    <text evidence="1">The sequence shown here is derived from an EMBL/GenBank/DDBJ whole genome shotgun (WGS) entry which is preliminary data.</text>
</comment>
<evidence type="ECO:0000313" key="2">
    <source>
        <dbReference type="Proteomes" id="UP001497382"/>
    </source>
</evidence>
<dbReference type="EMBL" id="CAXIEN010000007">
    <property type="protein sequence ID" value="CAL1262846.1"/>
    <property type="molecule type" value="Genomic_DNA"/>
</dbReference>
<evidence type="ECO:0008006" key="3">
    <source>
        <dbReference type="Google" id="ProtNLM"/>
    </source>
</evidence>
<reference evidence="1 2" key="1">
    <citation type="submission" date="2024-04" db="EMBL/GenBank/DDBJ databases">
        <authorList>
            <person name="Rising A."/>
            <person name="Reimegard J."/>
            <person name="Sonavane S."/>
            <person name="Akerstrom W."/>
            <person name="Nylinder S."/>
            <person name="Hedman E."/>
            <person name="Kallberg Y."/>
        </authorList>
    </citation>
    <scope>NUCLEOTIDE SEQUENCE [LARGE SCALE GENOMIC DNA]</scope>
</reference>
<keyword evidence="2" id="KW-1185">Reference proteome</keyword>
<dbReference type="Proteomes" id="UP001497382">
    <property type="component" value="Unassembled WGS sequence"/>
</dbReference>
<sequence>MNCVGEQDLEPYKDAMMECYSGMEGVSKEEVKEYHCSHSPEELEEGDECMNQKMKDEGKSEEVEKIIEDIKSCIEAGKGERK</sequence>
<name>A0AAV1YV14_9ARAC</name>
<evidence type="ECO:0000313" key="1">
    <source>
        <dbReference type="EMBL" id="CAL1262846.1"/>
    </source>
</evidence>
<protein>
    <recommendedName>
        <fullName evidence="3">GCK domain-containing protein</fullName>
    </recommendedName>
</protein>
<gene>
    <name evidence="1" type="ORF">LARSCL_LOCUS1231</name>
</gene>
<dbReference type="AlphaFoldDB" id="A0AAV1YV14"/>
<proteinExistence type="predicted"/>
<accession>A0AAV1YV14</accession>